<protein>
    <recommendedName>
        <fullName evidence="3">Aromatic ring-opening dioxygenase LigB subunit</fullName>
    </recommendedName>
</protein>
<dbReference type="AlphaFoldDB" id="A0A7X6M191"/>
<evidence type="ECO:0008006" key="3">
    <source>
        <dbReference type="Google" id="ProtNLM"/>
    </source>
</evidence>
<evidence type="ECO:0000313" key="1">
    <source>
        <dbReference type="EMBL" id="NKY88406.1"/>
    </source>
</evidence>
<dbReference type="Gene3D" id="3.40.830.10">
    <property type="entry name" value="LigB-like"/>
    <property type="match status" value="1"/>
</dbReference>
<dbReference type="Proteomes" id="UP000523447">
    <property type="component" value="Unassembled WGS sequence"/>
</dbReference>
<proteinExistence type="predicted"/>
<dbReference type="RefSeq" id="WP_040720338.1">
    <property type="nucleotide sequence ID" value="NZ_CAWPHS010000022.1"/>
</dbReference>
<name>A0A7X6M191_9NOCA</name>
<gene>
    <name evidence="1" type="ORF">HGA07_22640</name>
</gene>
<comment type="caution">
    <text evidence="1">The sequence shown here is derived from an EMBL/GenBank/DDBJ whole genome shotgun (WGS) entry which is preliminary data.</text>
</comment>
<dbReference type="EMBL" id="JAAXPE010000029">
    <property type="protein sequence ID" value="NKY88406.1"/>
    <property type="molecule type" value="Genomic_DNA"/>
</dbReference>
<sequence length="257" mass="26451">MFRVAALIPSPLVLIPELGGGTPLTDSDHPAALVPQLRAAVLDAGRMLGRQARHWTIVGAGSGPAPTGVGSFRGFGADVRVSLSGSEDGDAPADPHWPTPLLVGAWLRGRTAAESDEAGDIEAVALPVDPDTDPPRCAEYGATLRARLDDDSRSHAVLVVADGAATLSTTSPGYLDPRAEAEQGRIDTALDAGDRAGLGELDPGLCAELEVAGRAGYQVLAGLFGADTADPKVETLYRGAPFGVGYHVSVWYPAGAR</sequence>
<accession>A0A7X6M191</accession>
<organism evidence="1 2">
    <name type="scientific">Nocardia veterana</name>
    <dbReference type="NCBI Taxonomy" id="132249"/>
    <lineage>
        <taxon>Bacteria</taxon>
        <taxon>Bacillati</taxon>
        <taxon>Actinomycetota</taxon>
        <taxon>Actinomycetes</taxon>
        <taxon>Mycobacteriales</taxon>
        <taxon>Nocardiaceae</taxon>
        <taxon>Nocardia</taxon>
    </lineage>
</organism>
<reference evidence="1 2" key="1">
    <citation type="submission" date="2020-04" db="EMBL/GenBank/DDBJ databases">
        <title>MicrobeNet Type strains.</title>
        <authorList>
            <person name="Nicholson A.C."/>
        </authorList>
    </citation>
    <scope>NUCLEOTIDE SEQUENCE [LARGE SCALE GENOMIC DNA]</scope>
    <source>
        <strain evidence="1 2">DSM 44445</strain>
    </source>
</reference>
<dbReference type="SUPFAM" id="SSF53213">
    <property type="entry name" value="LigB-like"/>
    <property type="match status" value="1"/>
</dbReference>
<keyword evidence="2" id="KW-1185">Reference proteome</keyword>
<evidence type="ECO:0000313" key="2">
    <source>
        <dbReference type="Proteomes" id="UP000523447"/>
    </source>
</evidence>